<protein>
    <recommendedName>
        <fullName evidence="1">Integrase catalytic domain-containing protein</fullName>
    </recommendedName>
</protein>
<dbReference type="HOGENOM" id="CLU_162910_0_0_1"/>
<dbReference type="SUPFAM" id="SSF53098">
    <property type="entry name" value="Ribonuclease H-like"/>
    <property type="match status" value="1"/>
</dbReference>
<reference evidence="3" key="1">
    <citation type="submission" date="2011-05" db="EMBL/GenBank/DDBJ databases">
        <authorList>
            <person name="Richards S.R."/>
            <person name="Qu J."/>
            <person name="Jiang H."/>
            <person name="Jhangiani S.N."/>
            <person name="Agravi P."/>
            <person name="Goodspeed R."/>
            <person name="Gross S."/>
            <person name="Mandapat C."/>
            <person name="Jackson L."/>
            <person name="Mathew T."/>
            <person name="Pu L."/>
            <person name="Thornton R."/>
            <person name="Saada N."/>
            <person name="Wilczek-Boney K.B."/>
            <person name="Lee S."/>
            <person name="Kovar C."/>
            <person name="Wu Y."/>
            <person name="Scherer S.E."/>
            <person name="Worley K.C."/>
            <person name="Muzny D.M."/>
            <person name="Gibbs R."/>
        </authorList>
    </citation>
    <scope>NUCLEOTIDE SEQUENCE</scope>
    <source>
        <strain evidence="3">Brora</strain>
    </source>
</reference>
<dbReference type="InterPro" id="IPR001584">
    <property type="entry name" value="Integrase_cat-core"/>
</dbReference>
<evidence type="ECO:0000259" key="1">
    <source>
        <dbReference type="PROSITE" id="PS50994"/>
    </source>
</evidence>
<dbReference type="PhylomeDB" id="T1IQB0"/>
<sequence>MDWLQTDPENNTPWPDVPTEYPKLKTEFTLNRQDYATGWIEVVPLRNAKILTLVPHIMRFFQTYGVPRYIVSDNGKQFVSDIYKALCENAGIIPNCTSPFNPQTNYTERINKH</sequence>
<proteinExistence type="predicted"/>
<dbReference type="InterPro" id="IPR012337">
    <property type="entry name" value="RNaseH-like_sf"/>
</dbReference>
<dbReference type="PANTHER" id="PTHR37984:SF5">
    <property type="entry name" value="PROTEIN NYNRIN-LIKE"/>
    <property type="match status" value="1"/>
</dbReference>
<evidence type="ECO:0000313" key="3">
    <source>
        <dbReference type="Proteomes" id="UP000014500"/>
    </source>
</evidence>
<reference evidence="2" key="2">
    <citation type="submission" date="2015-02" db="UniProtKB">
        <authorList>
            <consortium name="EnsemblMetazoa"/>
        </authorList>
    </citation>
    <scope>IDENTIFICATION</scope>
</reference>
<dbReference type="EnsemblMetazoa" id="SMAR003221-RA">
    <property type="protein sequence ID" value="SMAR003221-PA"/>
    <property type="gene ID" value="SMAR003221"/>
</dbReference>
<name>T1IQB0_STRMM</name>
<dbReference type="AlphaFoldDB" id="T1IQB0"/>
<dbReference type="PROSITE" id="PS50994">
    <property type="entry name" value="INTEGRASE"/>
    <property type="match status" value="1"/>
</dbReference>
<organism evidence="2 3">
    <name type="scientific">Strigamia maritima</name>
    <name type="common">European centipede</name>
    <name type="synonym">Geophilus maritimus</name>
    <dbReference type="NCBI Taxonomy" id="126957"/>
    <lineage>
        <taxon>Eukaryota</taxon>
        <taxon>Metazoa</taxon>
        <taxon>Ecdysozoa</taxon>
        <taxon>Arthropoda</taxon>
        <taxon>Myriapoda</taxon>
        <taxon>Chilopoda</taxon>
        <taxon>Pleurostigmophora</taxon>
        <taxon>Geophilomorpha</taxon>
        <taxon>Linotaeniidae</taxon>
        <taxon>Strigamia</taxon>
    </lineage>
</organism>
<dbReference type="STRING" id="126957.T1IQB0"/>
<dbReference type="EMBL" id="JH431302">
    <property type="status" value="NOT_ANNOTATED_CDS"/>
    <property type="molecule type" value="Genomic_DNA"/>
</dbReference>
<dbReference type="GO" id="GO:0003676">
    <property type="term" value="F:nucleic acid binding"/>
    <property type="evidence" value="ECO:0007669"/>
    <property type="project" value="InterPro"/>
</dbReference>
<keyword evidence="3" id="KW-1185">Reference proteome</keyword>
<dbReference type="Proteomes" id="UP000014500">
    <property type="component" value="Unassembled WGS sequence"/>
</dbReference>
<dbReference type="InterPro" id="IPR036397">
    <property type="entry name" value="RNaseH_sf"/>
</dbReference>
<dbReference type="PANTHER" id="PTHR37984">
    <property type="entry name" value="PROTEIN CBG26694"/>
    <property type="match status" value="1"/>
</dbReference>
<dbReference type="OMA" id="ENNTPWP"/>
<evidence type="ECO:0000313" key="2">
    <source>
        <dbReference type="EnsemblMetazoa" id="SMAR003221-PA"/>
    </source>
</evidence>
<dbReference type="GO" id="GO:0015074">
    <property type="term" value="P:DNA integration"/>
    <property type="evidence" value="ECO:0007669"/>
    <property type="project" value="InterPro"/>
</dbReference>
<accession>T1IQB0</accession>
<feature type="domain" description="Integrase catalytic" evidence="1">
    <location>
        <begin position="4"/>
        <end position="105"/>
    </location>
</feature>
<dbReference type="InterPro" id="IPR050951">
    <property type="entry name" value="Retrovirus_Pol_polyprotein"/>
</dbReference>
<dbReference type="Gene3D" id="3.30.420.10">
    <property type="entry name" value="Ribonuclease H-like superfamily/Ribonuclease H"/>
    <property type="match status" value="1"/>
</dbReference>